<dbReference type="Proteomes" id="UP000199632">
    <property type="component" value="Unassembled WGS sequence"/>
</dbReference>
<dbReference type="EMBL" id="FNQB01000004">
    <property type="protein sequence ID" value="SDZ58466.1"/>
    <property type="molecule type" value="Genomic_DNA"/>
</dbReference>
<evidence type="ECO:0000256" key="1">
    <source>
        <dbReference type="SAM" id="MobiDB-lite"/>
    </source>
</evidence>
<name>A0A1H3U7M6_9ACTN</name>
<evidence type="ECO:0000259" key="2">
    <source>
        <dbReference type="Pfam" id="PF04738"/>
    </source>
</evidence>
<dbReference type="InterPro" id="IPR006827">
    <property type="entry name" value="Lant_deHydtase_N"/>
</dbReference>
<feature type="domain" description="Thiopeptide-type bacteriocin biosynthesis" evidence="3">
    <location>
        <begin position="751"/>
        <end position="1002"/>
    </location>
</feature>
<reference evidence="5" key="1">
    <citation type="submission" date="2016-10" db="EMBL/GenBank/DDBJ databases">
        <authorList>
            <person name="Varghese N."/>
            <person name="Submissions S."/>
        </authorList>
    </citation>
    <scope>NUCLEOTIDE SEQUENCE [LARGE SCALE GENOMIC DNA]</scope>
    <source>
        <strain evidence="5">DSM 44718</strain>
    </source>
</reference>
<sequence length="1020" mass="112287">MPDPIPSPLRFRALDLMLVRVPTLPSDLPPPPDRAGLDDRSALVDRLRALARDPLLREAVEVASRSLADAWSRATDQSGAPPPTAELWRIAMSVTGYHLRAAARATPFGLLAGVATARLADQARVRLGDRHRTVSRPDREWLRHALRRMERELLPALRLTADDAYSVIGDRVVLIGSGELAETSVRRTPVVAAVLAAAAHPVHCRHLVDRVATAFPVVPRERLTDLIARLVELRFLLTDLEPTSACQDPMEHVVGRADRVPTTQWAGVFADIKGRLDAYDRQPPGTGSTLLRQASEPMLALHQTDTPIQVDLAIDATIELPREVAQEAARAADALWRISPSRPWRPLAAYHRRFLDRYGTERLVPVLELLSPDHGLGPPSRGRPEPAPDPHPARCALLARLVTDAARQRNREVVLTEDDVATLADDTWGAAPASLELYGRLMAPTADALSAGDFRLVVAPDLGTHPVGTAFARFTHLFPDNVRTEIEEVVRAASDGRTDATVEYRPLAGRAANVAAAPSWLCRRIPVSVPTAPRRPGELPLRRLAVGATAASLFLVSLSDGRAVRPVIFDLLRADGVLPAVVRFLRDLGDDGVRAMLPWSWGPTRHAPFLPRVRLGRAILSSASWNTAGTALVSAAHAEPGRWTEAVRRWQAEEGIPDRVLLADRDRRIPLCLDDEIHLRILRRQVRRAPPVITELPGGEDYRDGWLLGHRGPHLCEVVVPLVGRQPHSEPSLSTARVRTGEQLHRPGGEWLYAKVYCAAARQDDVIRDHLPDLISLIGRAVSLDRWFYLRYADPEPHLRIRVKGESAALWSAGLAVLHDWSAGLSQRLVLDSYDPEQERYGGAEVLDAAERVFQADSDAAVAELDLTRGDEPGRTRLVTASAVDLLLTFGPAETIARWLAAWSNEPTQRAAFRSSRAEILELIDTRADRPGVAALPGCGSVLDAWARRRDSARGYVTRLEATDPAPAELERIALSFAHLHCNRVFGTDRRRESDVLALAGNAIRSKLEQDRHGADRRRN</sequence>
<feature type="domain" description="Lantibiotic dehydratase N-terminal" evidence="2">
    <location>
        <begin position="52"/>
        <end position="682"/>
    </location>
</feature>
<dbReference type="RefSeq" id="WP_143049993.1">
    <property type="nucleotide sequence ID" value="NZ_BOND01000007.1"/>
</dbReference>
<organism evidence="4 5">
    <name type="scientific">Asanoa ishikariensis</name>
    <dbReference type="NCBI Taxonomy" id="137265"/>
    <lineage>
        <taxon>Bacteria</taxon>
        <taxon>Bacillati</taxon>
        <taxon>Actinomycetota</taxon>
        <taxon>Actinomycetes</taxon>
        <taxon>Micromonosporales</taxon>
        <taxon>Micromonosporaceae</taxon>
        <taxon>Asanoa</taxon>
    </lineage>
</organism>
<feature type="region of interest" description="Disordered" evidence="1">
    <location>
        <begin position="371"/>
        <end position="390"/>
    </location>
</feature>
<dbReference type="InterPro" id="IPR023809">
    <property type="entry name" value="Thiopep_bacteriocin_synth_dom"/>
</dbReference>
<evidence type="ECO:0000259" key="3">
    <source>
        <dbReference type="Pfam" id="PF14028"/>
    </source>
</evidence>
<dbReference type="STRING" id="137265.SAMN05421684_6714"/>
<proteinExistence type="predicted"/>
<dbReference type="OrthoDB" id="1273722at2"/>
<evidence type="ECO:0000313" key="5">
    <source>
        <dbReference type="Proteomes" id="UP000199632"/>
    </source>
</evidence>
<dbReference type="Pfam" id="PF04738">
    <property type="entry name" value="Lant_dehydr_N"/>
    <property type="match status" value="1"/>
</dbReference>
<dbReference type="Pfam" id="PF14028">
    <property type="entry name" value="Lant_dehydr_C"/>
    <property type="match status" value="1"/>
</dbReference>
<dbReference type="NCBIfam" id="TIGR03891">
    <property type="entry name" value="thiopep_ocin"/>
    <property type="match status" value="1"/>
</dbReference>
<protein>
    <submittedName>
        <fullName evidence="4">Thiopeptide-type bacteriocin biosynthesis domain-containing protein</fullName>
    </submittedName>
</protein>
<evidence type="ECO:0000313" key="4">
    <source>
        <dbReference type="EMBL" id="SDZ58466.1"/>
    </source>
</evidence>
<keyword evidence="5" id="KW-1185">Reference proteome</keyword>
<accession>A0A1H3U7M6</accession>
<dbReference type="AlphaFoldDB" id="A0A1H3U7M6"/>
<gene>
    <name evidence="4" type="ORF">SAMN05421684_6714</name>
</gene>